<keyword evidence="1" id="KW-0472">Membrane</keyword>
<name>A0A8J3LXV5_9ACTN</name>
<proteinExistence type="predicted"/>
<feature type="transmembrane region" description="Helical" evidence="1">
    <location>
        <begin position="70"/>
        <end position="88"/>
    </location>
</feature>
<keyword evidence="1" id="KW-0812">Transmembrane</keyword>
<comment type="caution">
    <text evidence="2">The sequence shown here is derived from an EMBL/GenBank/DDBJ whole genome shotgun (WGS) entry which is preliminary data.</text>
</comment>
<dbReference type="RefSeq" id="WP_203884118.1">
    <property type="nucleotide sequence ID" value="NZ_BAABHH010000014.1"/>
</dbReference>
<gene>
    <name evidence="2" type="ORF">Pka01_38540</name>
</gene>
<dbReference type="EMBL" id="BONV01000015">
    <property type="protein sequence ID" value="GIG80727.1"/>
    <property type="molecule type" value="Genomic_DNA"/>
</dbReference>
<organism evidence="2 3">
    <name type="scientific">Planotetraspora kaengkrachanensis</name>
    <dbReference type="NCBI Taxonomy" id="575193"/>
    <lineage>
        <taxon>Bacteria</taxon>
        <taxon>Bacillati</taxon>
        <taxon>Actinomycetota</taxon>
        <taxon>Actinomycetes</taxon>
        <taxon>Streptosporangiales</taxon>
        <taxon>Streptosporangiaceae</taxon>
        <taxon>Planotetraspora</taxon>
    </lineage>
</organism>
<dbReference type="AlphaFoldDB" id="A0A8J3LXV5"/>
<evidence type="ECO:0000313" key="2">
    <source>
        <dbReference type="EMBL" id="GIG80727.1"/>
    </source>
</evidence>
<feature type="transmembrane region" description="Helical" evidence="1">
    <location>
        <begin position="94"/>
        <end position="113"/>
    </location>
</feature>
<evidence type="ECO:0000256" key="1">
    <source>
        <dbReference type="SAM" id="Phobius"/>
    </source>
</evidence>
<protein>
    <submittedName>
        <fullName evidence="2">Uncharacterized protein</fullName>
    </submittedName>
</protein>
<sequence length="148" mass="15282">MVRDDGLGPAALARSAHTFLHPPMVAGIVASAVGDELVISHPGEARVEVALTASSGPVLFLAGHALFKRVLWGHLPASHLAGVAALIALMPAEFVALAVAAAAVTVVVAVASWESLRRGPRASLGITRQARFFPPFSGLDQILTLDLP</sequence>
<accession>A0A8J3LXV5</accession>
<reference evidence="2 3" key="1">
    <citation type="submission" date="2021-01" db="EMBL/GenBank/DDBJ databases">
        <title>Whole genome shotgun sequence of Planotetraspora kaengkrachanensis NBRC 104272.</title>
        <authorList>
            <person name="Komaki H."/>
            <person name="Tamura T."/>
        </authorList>
    </citation>
    <scope>NUCLEOTIDE SEQUENCE [LARGE SCALE GENOMIC DNA]</scope>
    <source>
        <strain evidence="2 3">NBRC 104272</strain>
    </source>
</reference>
<keyword evidence="3" id="KW-1185">Reference proteome</keyword>
<keyword evidence="1" id="KW-1133">Transmembrane helix</keyword>
<dbReference type="Proteomes" id="UP000630097">
    <property type="component" value="Unassembled WGS sequence"/>
</dbReference>
<evidence type="ECO:0000313" key="3">
    <source>
        <dbReference type="Proteomes" id="UP000630097"/>
    </source>
</evidence>
<dbReference type="Pfam" id="PF06772">
    <property type="entry name" value="LtrA"/>
    <property type="match status" value="1"/>
</dbReference>
<dbReference type="InterPro" id="IPR010640">
    <property type="entry name" value="Low_temperature_requirement_A"/>
</dbReference>